<protein>
    <submittedName>
        <fullName evidence="1">DUF4411 family protein</fullName>
    </submittedName>
</protein>
<gene>
    <name evidence="1" type="ORF">G3M78_04600</name>
</gene>
<sequence>MLYLLDANTLIDAKNQYYPVKRVPEFWDWLVYQGQRFRIKIPIEIYEEFKDTETREGQKDDLAQWAGITEVKKALLFNEESEPDLVSRVVYGGYFPNPGDDEIEKLGRDPFLISYALKDSNNRCIVTTEVSKPKRKGVNKKIPDVCDTLGVRCINNFQLIQELDFSTAWNADT</sequence>
<accession>A0A7T0C1B7</accession>
<reference evidence="2" key="1">
    <citation type="submission" date="2020-02" db="EMBL/GenBank/DDBJ databases">
        <title>Genomic and physiological characterization of two novel Nitrospinaceae genera.</title>
        <authorList>
            <person name="Mueller A.J."/>
            <person name="Jung M.-Y."/>
            <person name="Strachan C.R."/>
            <person name="Herbold C.W."/>
            <person name="Kirkegaard R.H."/>
            <person name="Daims H."/>
        </authorList>
    </citation>
    <scope>NUCLEOTIDE SEQUENCE [LARGE SCALE GENOMIC DNA]</scope>
</reference>
<proteinExistence type="predicted"/>
<dbReference type="Pfam" id="PF14367">
    <property type="entry name" value="DUF4411"/>
    <property type="match status" value="1"/>
</dbReference>
<dbReference type="InterPro" id="IPR016541">
    <property type="entry name" value="UCP008505"/>
</dbReference>
<name>A0A7T0C1B7_9BACT</name>
<dbReference type="Proteomes" id="UP000594464">
    <property type="component" value="Chromosome"/>
</dbReference>
<dbReference type="KEGG" id="nva:G3M78_04600"/>
<evidence type="ECO:0000313" key="2">
    <source>
        <dbReference type="Proteomes" id="UP000594464"/>
    </source>
</evidence>
<dbReference type="EMBL" id="CP048620">
    <property type="protein sequence ID" value="QPJ64706.1"/>
    <property type="molecule type" value="Genomic_DNA"/>
</dbReference>
<organism evidence="1 2">
    <name type="scientific">Candidatus Nitrohelix vancouverensis</name>
    <dbReference type="NCBI Taxonomy" id="2705534"/>
    <lineage>
        <taxon>Bacteria</taxon>
        <taxon>Pseudomonadati</taxon>
        <taxon>Nitrospinota/Tectimicrobiota group</taxon>
        <taxon>Nitrospinota</taxon>
        <taxon>Nitrospinia</taxon>
        <taxon>Nitrospinales</taxon>
        <taxon>Nitrospinaceae</taxon>
        <taxon>Candidatus Nitrohelix</taxon>
    </lineage>
</organism>
<evidence type="ECO:0000313" key="1">
    <source>
        <dbReference type="EMBL" id="QPJ64706.1"/>
    </source>
</evidence>
<dbReference type="AlphaFoldDB" id="A0A7T0C1B7"/>